<dbReference type="EMBL" id="JACSPR010000001">
    <property type="protein sequence ID" value="MBD8028927.1"/>
    <property type="molecule type" value="Genomic_DNA"/>
</dbReference>
<dbReference type="Gene3D" id="1.10.1660.10">
    <property type="match status" value="1"/>
</dbReference>
<protein>
    <submittedName>
        <fullName evidence="3">MerR family transcriptional regulator</fullName>
    </submittedName>
</protein>
<name>A0A8I0HN14_9CORY</name>
<dbReference type="SUPFAM" id="SSF48371">
    <property type="entry name" value="ARM repeat"/>
    <property type="match status" value="1"/>
</dbReference>
<dbReference type="PRINTS" id="PR00040">
    <property type="entry name" value="HTHMERR"/>
</dbReference>
<gene>
    <name evidence="3" type="ORF">H9627_01050</name>
</gene>
<dbReference type="Pfam" id="PF13411">
    <property type="entry name" value="MerR_1"/>
    <property type="match status" value="1"/>
</dbReference>
<organism evidence="3 4">
    <name type="scientific">Corynebacterium gallinarum</name>
    <dbReference type="NCBI Taxonomy" id="2762214"/>
    <lineage>
        <taxon>Bacteria</taxon>
        <taxon>Bacillati</taxon>
        <taxon>Actinomycetota</taxon>
        <taxon>Actinomycetes</taxon>
        <taxon>Mycobacteriales</taxon>
        <taxon>Corynebacteriaceae</taxon>
        <taxon>Corynebacterium</taxon>
    </lineage>
</organism>
<dbReference type="Proteomes" id="UP000650224">
    <property type="component" value="Unassembled WGS sequence"/>
</dbReference>
<sequence length="327" mass="35738">MRIGEFSARTGVSARMLRHYEALGLLTPTERSAAGYREYTEDDLRRILHIESLRSLGLGLKEVGQALEDPAFSFGSVIDELITESRERLRQEKRLFDRLQAVRTAGATSWDEALTITAMLRGLRSRDPAQRQSSALSLSLSAQPQLLAKAALEERNVNVAGSLSWAVLNAGDEAVEEVARGLNSADVEVRRRAVRILAEAPGASEYLLTALGDDDADVRALAALALGKQHRHEAMPELMDMILTGRRDVDAADALAVPPEWEDEVLAGFTHHLDVLSREDPARARITQALAEFSASDQLLTRLAGDPSPQVAMTARAVLSLRRSATQ</sequence>
<dbReference type="AlphaFoldDB" id="A0A8I0HN14"/>
<dbReference type="InterPro" id="IPR016024">
    <property type="entry name" value="ARM-type_fold"/>
</dbReference>
<dbReference type="GO" id="GO:0003677">
    <property type="term" value="F:DNA binding"/>
    <property type="evidence" value="ECO:0007669"/>
    <property type="project" value="UniProtKB-KW"/>
</dbReference>
<keyword evidence="1" id="KW-0238">DNA-binding</keyword>
<dbReference type="SUPFAM" id="SSF46955">
    <property type="entry name" value="Putative DNA-binding domain"/>
    <property type="match status" value="1"/>
</dbReference>
<dbReference type="PANTHER" id="PTHR30204">
    <property type="entry name" value="REDOX-CYCLING DRUG-SENSING TRANSCRIPTIONAL ACTIVATOR SOXR"/>
    <property type="match status" value="1"/>
</dbReference>
<dbReference type="InterPro" id="IPR000551">
    <property type="entry name" value="MerR-type_HTH_dom"/>
</dbReference>
<dbReference type="PANTHER" id="PTHR30204:SF93">
    <property type="entry name" value="HTH MERR-TYPE DOMAIN-CONTAINING PROTEIN"/>
    <property type="match status" value="1"/>
</dbReference>
<dbReference type="InterPro" id="IPR009061">
    <property type="entry name" value="DNA-bd_dom_put_sf"/>
</dbReference>
<reference evidence="3 4" key="1">
    <citation type="submission" date="2020-08" db="EMBL/GenBank/DDBJ databases">
        <title>A Genomic Blueprint of the Chicken Gut Microbiome.</title>
        <authorList>
            <person name="Gilroy R."/>
            <person name="Ravi A."/>
            <person name="Getino M."/>
            <person name="Pursley I."/>
            <person name="Horton D.L."/>
            <person name="Alikhan N.-F."/>
            <person name="Baker D."/>
            <person name="Gharbi K."/>
            <person name="Hall N."/>
            <person name="Watson M."/>
            <person name="Adriaenssens E.M."/>
            <person name="Foster-Nyarko E."/>
            <person name="Jarju S."/>
            <person name="Secka A."/>
            <person name="Antonio M."/>
            <person name="Oren A."/>
            <person name="Chaudhuri R."/>
            <person name="La Ragione R.M."/>
            <person name="Hildebrand F."/>
            <person name="Pallen M.J."/>
        </authorList>
    </citation>
    <scope>NUCLEOTIDE SEQUENCE [LARGE SCALE GENOMIC DNA]</scope>
    <source>
        <strain evidence="3 4">Sa1YVA5</strain>
    </source>
</reference>
<comment type="caution">
    <text evidence="3">The sequence shown here is derived from an EMBL/GenBank/DDBJ whole genome shotgun (WGS) entry which is preliminary data.</text>
</comment>
<keyword evidence="4" id="KW-1185">Reference proteome</keyword>
<proteinExistence type="predicted"/>
<feature type="domain" description="HTH merR-type" evidence="2">
    <location>
        <begin position="1"/>
        <end position="69"/>
    </location>
</feature>
<dbReference type="RefSeq" id="WP_191732176.1">
    <property type="nucleotide sequence ID" value="NZ_JACSPR010000001.1"/>
</dbReference>
<dbReference type="InterPro" id="IPR047057">
    <property type="entry name" value="MerR_fam"/>
</dbReference>
<evidence type="ECO:0000256" key="1">
    <source>
        <dbReference type="ARBA" id="ARBA00023125"/>
    </source>
</evidence>
<dbReference type="InterPro" id="IPR011989">
    <property type="entry name" value="ARM-like"/>
</dbReference>
<dbReference type="Gene3D" id="1.25.10.10">
    <property type="entry name" value="Leucine-rich Repeat Variant"/>
    <property type="match status" value="1"/>
</dbReference>
<dbReference type="SMART" id="SM00422">
    <property type="entry name" value="HTH_MERR"/>
    <property type="match status" value="1"/>
</dbReference>
<evidence type="ECO:0000259" key="2">
    <source>
        <dbReference type="PROSITE" id="PS50937"/>
    </source>
</evidence>
<dbReference type="GO" id="GO:0003700">
    <property type="term" value="F:DNA-binding transcription factor activity"/>
    <property type="evidence" value="ECO:0007669"/>
    <property type="project" value="InterPro"/>
</dbReference>
<dbReference type="Pfam" id="PF13646">
    <property type="entry name" value="HEAT_2"/>
    <property type="match status" value="1"/>
</dbReference>
<dbReference type="PROSITE" id="PS50937">
    <property type="entry name" value="HTH_MERR_2"/>
    <property type="match status" value="1"/>
</dbReference>
<evidence type="ECO:0000313" key="4">
    <source>
        <dbReference type="Proteomes" id="UP000650224"/>
    </source>
</evidence>
<accession>A0A8I0HN14</accession>
<dbReference type="CDD" id="cd01106">
    <property type="entry name" value="HTH_TipAL-Mta"/>
    <property type="match status" value="1"/>
</dbReference>
<dbReference type="PROSITE" id="PS00552">
    <property type="entry name" value="HTH_MERR_1"/>
    <property type="match status" value="1"/>
</dbReference>
<evidence type="ECO:0000313" key="3">
    <source>
        <dbReference type="EMBL" id="MBD8028927.1"/>
    </source>
</evidence>